<dbReference type="Gene3D" id="1.10.10.2910">
    <property type="match status" value="1"/>
</dbReference>
<feature type="domain" description="IrrE N-terminal-like" evidence="1">
    <location>
        <begin position="23"/>
        <end position="139"/>
    </location>
</feature>
<name>A0ABR7DI09_9CLOT</name>
<evidence type="ECO:0000313" key="3">
    <source>
        <dbReference type="Proteomes" id="UP000596929"/>
    </source>
</evidence>
<gene>
    <name evidence="2" type="ORF">H8S20_19545</name>
</gene>
<sequence>MHIQKIVENLKRKYGTNNPFELAKCLNIIILHEELGEIKGYYNKFARQKFIHLNNNLREDELYFTCGHELGHALMHPNSNTPALRSNTLYSINRLEMEANQFSVDLIIDDKKIKEFLEYNFYTLDNISNVLCIDKNIIEFKIKRMYKNKFI</sequence>
<keyword evidence="3" id="KW-1185">Reference proteome</keyword>
<evidence type="ECO:0000313" key="2">
    <source>
        <dbReference type="EMBL" id="MBC5631024.1"/>
    </source>
</evidence>
<dbReference type="InterPro" id="IPR010359">
    <property type="entry name" value="IrrE_HExxH"/>
</dbReference>
<accession>A0ABR7DI09</accession>
<dbReference type="EMBL" id="JACOOO010000047">
    <property type="protein sequence ID" value="MBC5631024.1"/>
    <property type="molecule type" value="Genomic_DNA"/>
</dbReference>
<reference evidence="2 3" key="1">
    <citation type="submission" date="2020-08" db="EMBL/GenBank/DDBJ databases">
        <title>Genome public.</title>
        <authorList>
            <person name="Liu C."/>
            <person name="Sun Q."/>
        </authorList>
    </citation>
    <scope>NUCLEOTIDE SEQUENCE [LARGE SCALE GENOMIC DNA]</scope>
    <source>
        <strain evidence="2 3">NSJ-6</strain>
    </source>
</reference>
<dbReference type="Proteomes" id="UP000596929">
    <property type="component" value="Unassembled WGS sequence"/>
</dbReference>
<proteinExistence type="predicted"/>
<organism evidence="2 3">
    <name type="scientific">Clostridium hominis</name>
    <dbReference type="NCBI Taxonomy" id="2763036"/>
    <lineage>
        <taxon>Bacteria</taxon>
        <taxon>Bacillati</taxon>
        <taxon>Bacillota</taxon>
        <taxon>Clostridia</taxon>
        <taxon>Eubacteriales</taxon>
        <taxon>Clostridiaceae</taxon>
        <taxon>Clostridium</taxon>
    </lineage>
</organism>
<comment type="caution">
    <text evidence="2">The sequence shown here is derived from an EMBL/GenBank/DDBJ whole genome shotgun (WGS) entry which is preliminary data.</text>
</comment>
<protein>
    <submittedName>
        <fullName evidence="2">ImmA/IrrE family metallo-endopeptidase</fullName>
    </submittedName>
</protein>
<evidence type="ECO:0000259" key="1">
    <source>
        <dbReference type="Pfam" id="PF06114"/>
    </source>
</evidence>
<dbReference type="Pfam" id="PF06114">
    <property type="entry name" value="Peptidase_M78"/>
    <property type="match status" value="1"/>
</dbReference>
<dbReference type="RefSeq" id="WP_186861132.1">
    <property type="nucleotide sequence ID" value="NZ_JACOOO010000047.1"/>
</dbReference>